<dbReference type="EMBL" id="CP061336">
    <property type="protein sequence ID" value="QNU68762.1"/>
    <property type="molecule type" value="Genomic_DNA"/>
</dbReference>
<dbReference type="SUPFAM" id="SSF46689">
    <property type="entry name" value="Homeodomain-like"/>
    <property type="match status" value="1"/>
</dbReference>
<dbReference type="Gene3D" id="1.10.357.10">
    <property type="entry name" value="Tetracycline Repressor, domain 2"/>
    <property type="match status" value="1"/>
</dbReference>
<accession>A0A4V6END6</accession>
<dbReference type="AlphaFoldDB" id="A0A4V6END6"/>
<keyword evidence="1" id="KW-0238">DNA-binding</keyword>
<dbReference type="KEGG" id="rher:EHE19_005530"/>
<dbReference type="PRINTS" id="PR00455">
    <property type="entry name" value="HTHTETR"/>
</dbReference>
<name>A0A4V6END6_9FIRM</name>
<sequence>MDQTENLNQSKKILNAAFKCISSKGYANVSLRNIADEAGVVLSQLNYYYKNKEGLFVEVVKTLAQKYINEIEDTLAKGKSEKERIMSLIGYFQKTMRKDSGLFRILFDLTSMSLWSAPLKELLNNLVNNITALIEKYIFIGFEQKDKDKSYSTETLSRIVFGALFGTSAQVMLANGDNDIIDSLSAIEVFFN</sequence>
<dbReference type="InterPro" id="IPR036271">
    <property type="entry name" value="Tet_transcr_reg_TetR-rel_C_sf"/>
</dbReference>
<evidence type="ECO:0000313" key="3">
    <source>
        <dbReference type="Proteomes" id="UP000306409"/>
    </source>
</evidence>
<dbReference type="OrthoDB" id="9785164at2"/>
<evidence type="ECO:0000313" key="2">
    <source>
        <dbReference type="EMBL" id="QNU68762.1"/>
    </source>
</evidence>
<dbReference type="PROSITE" id="PS50977">
    <property type="entry name" value="HTH_TETR_2"/>
    <property type="match status" value="1"/>
</dbReference>
<dbReference type="Proteomes" id="UP000306409">
    <property type="component" value="Chromosome"/>
</dbReference>
<dbReference type="GO" id="GO:0003677">
    <property type="term" value="F:DNA binding"/>
    <property type="evidence" value="ECO:0007669"/>
    <property type="project" value="UniProtKB-UniRule"/>
</dbReference>
<dbReference type="Gene3D" id="1.10.10.60">
    <property type="entry name" value="Homeodomain-like"/>
    <property type="match status" value="1"/>
</dbReference>
<dbReference type="InterPro" id="IPR050624">
    <property type="entry name" value="HTH-type_Tx_Regulator"/>
</dbReference>
<dbReference type="PANTHER" id="PTHR43479:SF11">
    <property type="entry name" value="ACREF_ENVCD OPERON REPRESSOR-RELATED"/>
    <property type="match status" value="1"/>
</dbReference>
<keyword evidence="3" id="KW-1185">Reference proteome</keyword>
<gene>
    <name evidence="2" type="ORF">EHE19_005530</name>
</gene>
<dbReference type="Pfam" id="PF00440">
    <property type="entry name" value="TetR_N"/>
    <property type="match status" value="1"/>
</dbReference>
<proteinExistence type="predicted"/>
<dbReference type="PANTHER" id="PTHR43479">
    <property type="entry name" value="ACREF/ENVCD OPERON REPRESSOR-RELATED"/>
    <property type="match status" value="1"/>
</dbReference>
<reference evidence="2 3" key="1">
    <citation type="submission" date="2020-09" db="EMBL/GenBank/DDBJ databases">
        <title>Characterization and genome sequencing of Ruminiclostridium sp. nov. MA18.</title>
        <authorList>
            <person name="Rettenmaier R."/>
            <person name="Kowollik M.-L."/>
            <person name="Liebl W."/>
            <person name="Zverlov V."/>
        </authorList>
    </citation>
    <scope>NUCLEOTIDE SEQUENCE [LARGE SCALE GENOMIC DNA]</scope>
    <source>
        <strain evidence="2 3">MA18</strain>
    </source>
</reference>
<dbReference type="InterPro" id="IPR009057">
    <property type="entry name" value="Homeodomain-like_sf"/>
</dbReference>
<evidence type="ECO:0000256" key="1">
    <source>
        <dbReference type="ARBA" id="ARBA00023125"/>
    </source>
</evidence>
<organism evidence="2 3">
    <name type="scientific">Ruminiclostridium herbifermentans</name>
    <dbReference type="NCBI Taxonomy" id="2488810"/>
    <lineage>
        <taxon>Bacteria</taxon>
        <taxon>Bacillati</taxon>
        <taxon>Bacillota</taxon>
        <taxon>Clostridia</taxon>
        <taxon>Eubacteriales</taxon>
        <taxon>Oscillospiraceae</taxon>
        <taxon>Ruminiclostridium</taxon>
    </lineage>
</organism>
<protein>
    <submittedName>
        <fullName evidence="2">TetR/AcrR family transcriptional regulator</fullName>
    </submittedName>
</protein>
<dbReference type="InterPro" id="IPR001647">
    <property type="entry name" value="HTH_TetR"/>
</dbReference>
<dbReference type="SUPFAM" id="SSF48498">
    <property type="entry name" value="Tetracyclin repressor-like, C-terminal domain"/>
    <property type="match status" value="1"/>
</dbReference>